<dbReference type="EMBL" id="ML736181">
    <property type="protein sequence ID" value="KAE8380423.1"/>
    <property type="molecule type" value="Genomic_DNA"/>
</dbReference>
<name>A0A5N7BF74_9EURO</name>
<keyword evidence="1" id="KW-1133">Transmembrane helix</keyword>
<gene>
    <name evidence="2" type="ORF">BDV26DRAFT_257342</name>
</gene>
<evidence type="ECO:0000313" key="2">
    <source>
        <dbReference type="EMBL" id="KAE8380423.1"/>
    </source>
</evidence>
<accession>A0A5N7BF74</accession>
<protein>
    <submittedName>
        <fullName evidence="2">Uncharacterized protein</fullName>
    </submittedName>
</protein>
<proteinExistence type="predicted"/>
<keyword evidence="3" id="KW-1185">Reference proteome</keyword>
<dbReference type="AlphaFoldDB" id="A0A5N7BF74"/>
<evidence type="ECO:0000313" key="3">
    <source>
        <dbReference type="Proteomes" id="UP000326198"/>
    </source>
</evidence>
<organism evidence="2 3">
    <name type="scientific">Aspergillus bertholletiae</name>
    <dbReference type="NCBI Taxonomy" id="1226010"/>
    <lineage>
        <taxon>Eukaryota</taxon>
        <taxon>Fungi</taxon>
        <taxon>Dikarya</taxon>
        <taxon>Ascomycota</taxon>
        <taxon>Pezizomycotina</taxon>
        <taxon>Eurotiomycetes</taxon>
        <taxon>Eurotiomycetidae</taxon>
        <taxon>Eurotiales</taxon>
        <taxon>Aspergillaceae</taxon>
        <taxon>Aspergillus</taxon>
        <taxon>Aspergillus subgen. Circumdati</taxon>
    </lineage>
</organism>
<sequence length="92" mass="10179">MLAISLALPNRGGQNLGELKQNLRLAYVLIVLVRIVTVLPTTITSLFLPPSLPGRTVLSIWRWVPPASIPTFARGLSTTVAMASTNRERVWW</sequence>
<keyword evidence="1" id="KW-0472">Membrane</keyword>
<evidence type="ECO:0000256" key="1">
    <source>
        <dbReference type="SAM" id="Phobius"/>
    </source>
</evidence>
<dbReference type="Proteomes" id="UP000326198">
    <property type="component" value="Unassembled WGS sequence"/>
</dbReference>
<reference evidence="2 3" key="1">
    <citation type="submission" date="2019-04" db="EMBL/GenBank/DDBJ databases">
        <title>Friends and foes A comparative genomics studyof 23 Aspergillus species from section Flavi.</title>
        <authorList>
            <consortium name="DOE Joint Genome Institute"/>
            <person name="Kjaerbolling I."/>
            <person name="Vesth T."/>
            <person name="Frisvad J.C."/>
            <person name="Nybo J.L."/>
            <person name="Theobald S."/>
            <person name="Kildgaard S."/>
            <person name="Isbrandt T."/>
            <person name="Kuo A."/>
            <person name="Sato A."/>
            <person name="Lyhne E.K."/>
            <person name="Kogle M.E."/>
            <person name="Wiebenga A."/>
            <person name="Kun R.S."/>
            <person name="Lubbers R.J."/>
            <person name="Makela M.R."/>
            <person name="Barry K."/>
            <person name="Chovatia M."/>
            <person name="Clum A."/>
            <person name="Daum C."/>
            <person name="Haridas S."/>
            <person name="He G."/>
            <person name="LaButti K."/>
            <person name="Lipzen A."/>
            <person name="Mondo S."/>
            <person name="Riley R."/>
            <person name="Salamov A."/>
            <person name="Simmons B.A."/>
            <person name="Magnuson J.K."/>
            <person name="Henrissat B."/>
            <person name="Mortensen U.H."/>
            <person name="Larsen T.O."/>
            <person name="Devries R.P."/>
            <person name="Grigoriev I.V."/>
            <person name="Machida M."/>
            <person name="Baker S.E."/>
            <person name="Andersen M.R."/>
        </authorList>
    </citation>
    <scope>NUCLEOTIDE SEQUENCE [LARGE SCALE GENOMIC DNA]</scope>
    <source>
        <strain evidence="2 3">IBT 29228</strain>
    </source>
</reference>
<keyword evidence="1" id="KW-0812">Transmembrane</keyword>
<feature type="transmembrane region" description="Helical" evidence="1">
    <location>
        <begin position="25"/>
        <end position="48"/>
    </location>
</feature>